<feature type="region of interest" description="Disordered" evidence="1">
    <location>
        <begin position="428"/>
        <end position="485"/>
    </location>
</feature>
<gene>
    <name evidence="3" type="ORF">CLAFUR5_13898</name>
</gene>
<feature type="chain" id="PRO_5040509415" evidence="2">
    <location>
        <begin position="25"/>
        <end position="741"/>
    </location>
</feature>
<keyword evidence="4" id="KW-1185">Reference proteome</keyword>
<reference evidence="3" key="1">
    <citation type="submission" date="2021-12" db="EMBL/GenBank/DDBJ databases">
        <authorList>
            <person name="Zaccaron A."/>
            <person name="Stergiopoulos I."/>
        </authorList>
    </citation>
    <scope>NUCLEOTIDE SEQUENCE</scope>
    <source>
        <strain evidence="3">Race5_Kim</strain>
    </source>
</reference>
<protein>
    <submittedName>
        <fullName evidence="3">Uncharacterized protein</fullName>
    </submittedName>
</protein>
<dbReference type="RefSeq" id="XP_047769003.1">
    <property type="nucleotide sequence ID" value="XM_047913046.1"/>
</dbReference>
<reference evidence="3" key="2">
    <citation type="journal article" date="2022" name="Microb. Genom.">
        <title>A chromosome-scale genome assembly of the tomato pathogen Cladosporium fulvum reveals a compartmentalized genome architecture and the presence of a dispensable chromosome.</title>
        <authorList>
            <person name="Zaccaron A.Z."/>
            <person name="Chen L.H."/>
            <person name="Samaras A."/>
            <person name="Stergiopoulos I."/>
        </authorList>
    </citation>
    <scope>NUCLEOTIDE SEQUENCE</scope>
    <source>
        <strain evidence="3">Race5_Kim</strain>
    </source>
</reference>
<dbReference type="OrthoDB" id="3944128at2759"/>
<feature type="compositionally biased region" description="Polar residues" evidence="1">
    <location>
        <begin position="682"/>
        <end position="698"/>
    </location>
</feature>
<keyword evidence="2" id="KW-0732">Signal</keyword>
<sequence>MPDTRLWSILLCCLLSLQDFTVEAKGQEKHDIPLIGNGSVYASKCNAAKQSWVKASGSSFVSETTFNSTYEIRASSTVYTTLTYLSNNATAATPYTLCDGYPRINGSRTVTSSYVPYTVTSTTLETTSVFSTLPAPNCTINSSDCAQLKQAYETENARYSSFISASPAAYTAPPSATSPICGPATLTSFSSAVDDGVCVMNKASVQLLYWPVTVPSSCDSCHRSDCPTTTPAPSVSGKVNTAVWHNITLTSPTVYIAFEGSWSFTSDGKDYTEPAQLVIPQSAHAVSSLCGKPGGGYGPPQKVNYANFNSPVPADVYRCQPSCYRSPPPYPPVPYTAAQTYTYPNMTSIMTGTGTTYLSIAPTNLCSTIWDDYSPVLSIPEAFKTIRPAGYVDFLGQDSICQFVFDEDAVLFDPPIALTEAQSVVKPTLPADNPAQPTAADTYTTLPAETGQPNKPTPPQNPATPGGYTPPVQPTPPPGGGRLEQTATKLNVGGYIATGLGLTIPNNGGQNSGGPNDGGQNNGDVTIAVAPGGQGLVINGATTTLDAHSPGRTGSGGSSESAEVGVITIAGQPRTFIKQGSQVIIDGQTINPGGSAVVGGQTVTLGSDGSHVVVGSDGSHVVVGSSSGQTTVELKPTGTASISGGDRTGYITAAGSTLAYSVIDGTTLIDGKTLKPDSAVTLTSARSSHSTTKMSNSQTTSTEDRPTSTTSTGAVVSMLNISDWRCQIVLMLGFMALLAGM</sequence>
<evidence type="ECO:0000256" key="1">
    <source>
        <dbReference type="SAM" id="MobiDB-lite"/>
    </source>
</evidence>
<dbReference type="Proteomes" id="UP000756132">
    <property type="component" value="Chromosome 12"/>
</dbReference>
<evidence type="ECO:0000313" key="4">
    <source>
        <dbReference type="Proteomes" id="UP000756132"/>
    </source>
</evidence>
<evidence type="ECO:0000256" key="2">
    <source>
        <dbReference type="SAM" id="SignalP"/>
    </source>
</evidence>
<accession>A0A9Q8PLL3</accession>
<dbReference type="KEGG" id="ffu:CLAFUR5_13898"/>
<feature type="signal peptide" evidence="2">
    <location>
        <begin position="1"/>
        <end position="24"/>
    </location>
</feature>
<dbReference type="GeneID" id="71993776"/>
<feature type="region of interest" description="Disordered" evidence="1">
    <location>
        <begin position="682"/>
        <end position="710"/>
    </location>
</feature>
<name>A0A9Q8PLL3_PASFU</name>
<evidence type="ECO:0000313" key="3">
    <source>
        <dbReference type="EMBL" id="UJO24637.1"/>
    </source>
</evidence>
<dbReference type="EMBL" id="CP090174">
    <property type="protein sequence ID" value="UJO24637.1"/>
    <property type="molecule type" value="Genomic_DNA"/>
</dbReference>
<proteinExistence type="predicted"/>
<feature type="compositionally biased region" description="Polar residues" evidence="1">
    <location>
        <begin position="435"/>
        <end position="454"/>
    </location>
</feature>
<dbReference type="AlphaFoldDB" id="A0A9Q8PLL3"/>
<organism evidence="3 4">
    <name type="scientific">Passalora fulva</name>
    <name type="common">Tomato leaf mold</name>
    <name type="synonym">Cladosporium fulvum</name>
    <dbReference type="NCBI Taxonomy" id="5499"/>
    <lineage>
        <taxon>Eukaryota</taxon>
        <taxon>Fungi</taxon>
        <taxon>Dikarya</taxon>
        <taxon>Ascomycota</taxon>
        <taxon>Pezizomycotina</taxon>
        <taxon>Dothideomycetes</taxon>
        <taxon>Dothideomycetidae</taxon>
        <taxon>Mycosphaerellales</taxon>
        <taxon>Mycosphaerellaceae</taxon>
        <taxon>Fulvia</taxon>
    </lineage>
</organism>